<keyword evidence="5" id="KW-0326">Glycosidase</keyword>
<comment type="catalytic activity">
    <reaction evidence="1">
        <text>Hydrolysis of terminal non-reducing N-acetyl-D-hexosamine residues in N-acetyl-beta-D-hexosaminides.</text>
        <dbReference type="EC" id="3.2.1.52"/>
    </reaction>
</comment>
<evidence type="ECO:0000256" key="4">
    <source>
        <dbReference type="ARBA" id="ARBA00022801"/>
    </source>
</evidence>
<dbReference type="CDD" id="cd06568">
    <property type="entry name" value="GH20_SpHex_like"/>
    <property type="match status" value="1"/>
</dbReference>
<dbReference type="OrthoDB" id="9763537at2"/>
<dbReference type="InterPro" id="IPR025705">
    <property type="entry name" value="Beta_hexosaminidase_sua/sub"/>
</dbReference>
<dbReference type="InterPro" id="IPR029018">
    <property type="entry name" value="Hex-like_dom2"/>
</dbReference>
<dbReference type="AlphaFoldDB" id="A0A1B9N8E7"/>
<comment type="similarity">
    <text evidence="2">Belongs to the glycosyl hydrolase 20 family.</text>
</comment>
<dbReference type="EMBL" id="LXMD01000028">
    <property type="protein sequence ID" value="OCG72860.1"/>
    <property type="molecule type" value="Genomic_DNA"/>
</dbReference>
<evidence type="ECO:0000256" key="2">
    <source>
        <dbReference type="ARBA" id="ARBA00006285"/>
    </source>
</evidence>
<dbReference type="PANTHER" id="PTHR22600">
    <property type="entry name" value="BETA-HEXOSAMINIDASE"/>
    <property type="match status" value="1"/>
</dbReference>
<dbReference type="SUPFAM" id="SSF55545">
    <property type="entry name" value="beta-N-acetylhexosaminidase-like domain"/>
    <property type="match status" value="1"/>
</dbReference>
<evidence type="ECO:0000256" key="5">
    <source>
        <dbReference type="ARBA" id="ARBA00023295"/>
    </source>
</evidence>
<dbReference type="SUPFAM" id="SSF51445">
    <property type="entry name" value="(Trans)glycosidases"/>
    <property type="match status" value="1"/>
</dbReference>
<dbReference type="GO" id="GO:0030203">
    <property type="term" value="P:glycosaminoglycan metabolic process"/>
    <property type="evidence" value="ECO:0007669"/>
    <property type="project" value="TreeGrafter"/>
</dbReference>
<feature type="domain" description="Beta-hexosaminidase bacterial type N-terminal" evidence="8">
    <location>
        <begin position="27"/>
        <end position="99"/>
    </location>
</feature>
<protein>
    <recommendedName>
        <fullName evidence="3">beta-N-acetylhexosaminidase</fullName>
        <ecNumber evidence="3">3.2.1.52</ecNumber>
    </recommendedName>
</protein>
<evidence type="ECO:0000256" key="1">
    <source>
        <dbReference type="ARBA" id="ARBA00001231"/>
    </source>
</evidence>
<evidence type="ECO:0000313" key="10">
    <source>
        <dbReference type="Proteomes" id="UP000093355"/>
    </source>
</evidence>
<dbReference type="Proteomes" id="UP000093355">
    <property type="component" value="Unassembled WGS sequence"/>
</dbReference>
<dbReference type="Gene3D" id="3.30.379.10">
    <property type="entry name" value="Chitobiase/beta-hexosaminidase domain 2-like"/>
    <property type="match status" value="1"/>
</dbReference>
<dbReference type="EC" id="3.2.1.52" evidence="3"/>
<comment type="caution">
    <text evidence="9">The sequence shown here is derived from an EMBL/GenBank/DDBJ whole genome shotgun (WGS) entry which is preliminary data.</text>
</comment>
<proteinExistence type="inferred from homology"/>
<evidence type="ECO:0000259" key="7">
    <source>
        <dbReference type="Pfam" id="PF00728"/>
    </source>
</evidence>
<organism evidence="9 10">
    <name type="scientific">Microbacterium sediminis</name>
    <dbReference type="NCBI Taxonomy" id="904291"/>
    <lineage>
        <taxon>Bacteria</taxon>
        <taxon>Bacillati</taxon>
        <taxon>Actinomycetota</taxon>
        <taxon>Actinomycetes</taxon>
        <taxon>Micrococcales</taxon>
        <taxon>Microbacteriaceae</taxon>
        <taxon>Microbacterium</taxon>
    </lineage>
</organism>
<dbReference type="Gene3D" id="3.20.20.80">
    <property type="entry name" value="Glycosidases"/>
    <property type="match status" value="1"/>
</dbReference>
<feature type="active site" description="Proton donor" evidence="6">
    <location>
        <position position="286"/>
    </location>
</feature>
<keyword evidence="4" id="KW-0378">Hydrolase</keyword>
<dbReference type="STRING" id="904291.A7J15_10185"/>
<dbReference type="GO" id="GO:0016020">
    <property type="term" value="C:membrane"/>
    <property type="evidence" value="ECO:0007669"/>
    <property type="project" value="TreeGrafter"/>
</dbReference>
<dbReference type="GO" id="GO:0004563">
    <property type="term" value="F:beta-N-acetylhexosaminidase activity"/>
    <property type="evidence" value="ECO:0007669"/>
    <property type="project" value="UniProtKB-EC"/>
</dbReference>
<sequence length="482" mass="51994">MPLAVLPWPASVSPLDAPPLRLSPAAATRSAAAAQVVAEAERRVDPTLAAEAYALRVTAAGATRTAATEAGFFYAKQTLRQLVDADAEGPFVPAVEIRDEPRFAYRGVMLDVARHFHPVSTIEAVIDRTAALKFNALHLHLTDDQGWRLALDRHPELAAEGSATSILGDPGGFYTRDDYMRIVEYAAERHLIVVPAFDLPGHTHALSLSHPELSAEPVLSDHMSEVHAMFPGQRELPARGVPYIGAAVGFSSLRADAPGLEPFLREVLGEIAELTPGPYLHIGGDEALGTSREDFRAVVGLATRIVAETGKTPVAWHEAGDAPLPRGSVGQYWGFVAPADGADEKARAFVANGGSLILSPADAIYLDRKYDESTPIGLRWANGPTSVERSYRWEPADVIAGVPEEAILGVEAPLWTETVRDLAAIDLLLFPRICSAAEAAWSRPVGTPERTWESFRSRVGRLGPLWDEAGIGYHRSPEIDWA</sequence>
<accession>A0A1B9N8E7</accession>
<dbReference type="InterPro" id="IPR017853">
    <property type="entry name" value="GH"/>
</dbReference>
<gene>
    <name evidence="9" type="ORF">A7J15_10185</name>
</gene>
<dbReference type="Pfam" id="PF00728">
    <property type="entry name" value="Glyco_hydro_20"/>
    <property type="match status" value="1"/>
</dbReference>
<keyword evidence="10" id="KW-1185">Reference proteome</keyword>
<dbReference type="GO" id="GO:0005975">
    <property type="term" value="P:carbohydrate metabolic process"/>
    <property type="evidence" value="ECO:0007669"/>
    <property type="project" value="InterPro"/>
</dbReference>
<evidence type="ECO:0000256" key="3">
    <source>
        <dbReference type="ARBA" id="ARBA00012663"/>
    </source>
</evidence>
<reference evidence="9 10" key="1">
    <citation type="submission" date="2016-05" db="EMBL/GenBank/DDBJ databases">
        <authorList>
            <person name="Lavstsen T."/>
            <person name="Jespersen J.S."/>
        </authorList>
    </citation>
    <scope>NUCLEOTIDE SEQUENCE [LARGE SCALE GENOMIC DNA]</scope>
    <source>
        <strain evidence="9 10">YLB-01</strain>
    </source>
</reference>
<dbReference type="RefSeq" id="WP_067027573.1">
    <property type="nucleotide sequence ID" value="NZ_JRNY01000008.1"/>
</dbReference>
<evidence type="ECO:0000313" key="9">
    <source>
        <dbReference type="EMBL" id="OCG72860.1"/>
    </source>
</evidence>
<dbReference type="InterPro" id="IPR015882">
    <property type="entry name" value="HEX_bac_N"/>
</dbReference>
<name>A0A1B9N8E7_9MICO</name>
<dbReference type="PANTHER" id="PTHR22600:SF57">
    <property type="entry name" value="BETA-N-ACETYLHEXOSAMINIDASE"/>
    <property type="match status" value="1"/>
</dbReference>
<dbReference type="Pfam" id="PF02838">
    <property type="entry name" value="Glyco_hydro_20b"/>
    <property type="match status" value="1"/>
</dbReference>
<evidence type="ECO:0000259" key="8">
    <source>
        <dbReference type="Pfam" id="PF02838"/>
    </source>
</evidence>
<dbReference type="PRINTS" id="PR00738">
    <property type="entry name" value="GLHYDRLASE20"/>
</dbReference>
<evidence type="ECO:0000256" key="6">
    <source>
        <dbReference type="PIRSR" id="PIRSR625705-1"/>
    </source>
</evidence>
<dbReference type="InterPro" id="IPR015883">
    <property type="entry name" value="Glyco_hydro_20_cat"/>
</dbReference>
<feature type="domain" description="Glycoside hydrolase family 20 catalytic" evidence="7">
    <location>
        <begin position="103"/>
        <end position="443"/>
    </location>
</feature>